<evidence type="ECO:0000256" key="6">
    <source>
        <dbReference type="ARBA" id="ARBA00022777"/>
    </source>
</evidence>
<keyword evidence="7" id="KW-0067">ATP-binding</keyword>
<reference evidence="11 12" key="1">
    <citation type="submission" date="2022-10" db="EMBL/GenBank/DDBJ databases">
        <title>Kaistella sp. BT-6-1-3.</title>
        <authorList>
            <person name="Ai J."/>
            <person name="Deng Z."/>
        </authorList>
    </citation>
    <scope>NUCLEOTIDE SEQUENCE [LARGE SCALE GENOMIC DNA]</scope>
    <source>
        <strain evidence="11 12">BT6-1-3</strain>
    </source>
</reference>
<dbReference type="GO" id="GO:0016301">
    <property type="term" value="F:kinase activity"/>
    <property type="evidence" value="ECO:0007669"/>
    <property type="project" value="UniProtKB-KW"/>
</dbReference>
<dbReference type="Gene3D" id="1.20.5.1930">
    <property type="match status" value="1"/>
</dbReference>
<comment type="catalytic activity">
    <reaction evidence="1">
        <text>ATP + protein L-histidine = ADP + protein N-phospho-L-histidine.</text>
        <dbReference type="EC" id="2.7.13.3"/>
    </reaction>
</comment>
<dbReference type="PANTHER" id="PTHR24421">
    <property type="entry name" value="NITRATE/NITRITE SENSOR PROTEIN NARX-RELATED"/>
    <property type="match status" value="1"/>
</dbReference>
<keyword evidence="8" id="KW-0902">Two-component regulatory system</keyword>
<evidence type="ECO:0000256" key="4">
    <source>
        <dbReference type="ARBA" id="ARBA00022679"/>
    </source>
</evidence>
<evidence type="ECO:0000256" key="3">
    <source>
        <dbReference type="ARBA" id="ARBA00022553"/>
    </source>
</evidence>
<protein>
    <recommendedName>
        <fullName evidence="2">histidine kinase</fullName>
        <ecNumber evidence="2">2.7.13.3</ecNumber>
    </recommendedName>
</protein>
<evidence type="ECO:0000313" key="12">
    <source>
        <dbReference type="Proteomes" id="UP001209107"/>
    </source>
</evidence>
<dbReference type="InterPro" id="IPR011712">
    <property type="entry name" value="Sig_transdc_His_kin_sub3_dim/P"/>
</dbReference>
<sequence>MILSVVLMMVLIYVFYVRKKGELLLSQKENDMKFQQELTLAQIEMREVTLNYIGQELHDDIGQKLSVAKLMINQLISQCDEMANVSLSEINELLGETIQDIRNMSKTFITDQVEHFGLIDTLEIEMNRIARLKLIDIELRSNKHDIEINPKDGVIIFRIIQESVNNTLKHSKAKNLNIEVKDSPKTLKIIIQDNGVGIKGGKTDGSGLNNMKKRALMMNADLQITSKANVGTVLKLIYPKK</sequence>
<dbReference type="RefSeq" id="WP_265144450.1">
    <property type="nucleotide sequence ID" value="NZ_JAPCHZ010000004.1"/>
</dbReference>
<dbReference type="Pfam" id="PF02518">
    <property type="entry name" value="HATPase_c"/>
    <property type="match status" value="1"/>
</dbReference>
<evidence type="ECO:0000259" key="10">
    <source>
        <dbReference type="Pfam" id="PF07730"/>
    </source>
</evidence>
<keyword evidence="5" id="KW-0547">Nucleotide-binding</keyword>
<keyword evidence="12" id="KW-1185">Reference proteome</keyword>
<evidence type="ECO:0000256" key="2">
    <source>
        <dbReference type="ARBA" id="ARBA00012438"/>
    </source>
</evidence>
<dbReference type="EC" id="2.7.13.3" evidence="2"/>
<dbReference type="InterPro" id="IPR050482">
    <property type="entry name" value="Sensor_HK_TwoCompSys"/>
</dbReference>
<evidence type="ECO:0000256" key="7">
    <source>
        <dbReference type="ARBA" id="ARBA00022840"/>
    </source>
</evidence>
<feature type="domain" description="Signal transduction histidine kinase subgroup 3 dimerisation and phosphoacceptor" evidence="10">
    <location>
        <begin position="53"/>
        <end position="108"/>
    </location>
</feature>
<evidence type="ECO:0000259" key="9">
    <source>
        <dbReference type="Pfam" id="PF02518"/>
    </source>
</evidence>
<dbReference type="Proteomes" id="UP001209107">
    <property type="component" value="Unassembled WGS sequence"/>
</dbReference>
<keyword evidence="6 11" id="KW-0418">Kinase</keyword>
<name>A0ABT3JNF6_9FLAO</name>
<organism evidence="11 12">
    <name type="scientific">Kaistella yananensis</name>
    <dbReference type="NCBI Taxonomy" id="2989820"/>
    <lineage>
        <taxon>Bacteria</taxon>
        <taxon>Pseudomonadati</taxon>
        <taxon>Bacteroidota</taxon>
        <taxon>Flavobacteriia</taxon>
        <taxon>Flavobacteriales</taxon>
        <taxon>Weeksellaceae</taxon>
        <taxon>Chryseobacterium group</taxon>
        <taxon>Kaistella</taxon>
    </lineage>
</organism>
<feature type="domain" description="Histidine kinase/HSP90-like ATPase" evidence="9">
    <location>
        <begin position="154"/>
        <end position="239"/>
    </location>
</feature>
<dbReference type="Pfam" id="PF07730">
    <property type="entry name" value="HisKA_3"/>
    <property type="match status" value="1"/>
</dbReference>
<dbReference type="PANTHER" id="PTHR24421:SF10">
    <property type="entry name" value="NITRATE_NITRITE SENSOR PROTEIN NARQ"/>
    <property type="match status" value="1"/>
</dbReference>
<keyword evidence="4" id="KW-0808">Transferase</keyword>
<dbReference type="SUPFAM" id="SSF55874">
    <property type="entry name" value="ATPase domain of HSP90 chaperone/DNA topoisomerase II/histidine kinase"/>
    <property type="match status" value="1"/>
</dbReference>
<dbReference type="InterPro" id="IPR003594">
    <property type="entry name" value="HATPase_dom"/>
</dbReference>
<evidence type="ECO:0000256" key="8">
    <source>
        <dbReference type="ARBA" id="ARBA00023012"/>
    </source>
</evidence>
<evidence type="ECO:0000256" key="5">
    <source>
        <dbReference type="ARBA" id="ARBA00022741"/>
    </source>
</evidence>
<comment type="caution">
    <text evidence="11">The sequence shown here is derived from an EMBL/GenBank/DDBJ whole genome shotgun (WGS) entry which is preliminary data.</text>
</comment>
<dbReference type="Gene3D" id="3.30.565.10">
    <property type="entry name" value="Histidine kinase-like ATPase, C-terminal domain"/>
    <property type="match status" value="1"/>
</dbReference>
<dbReference type="CDD" id="cd16917">
    <property type="entry name" value="HATPase_UhpB-NarQ-NarX-like"/>
    <property type="match status" value="1"/>
</dbReference>
<dbReference type="InterPro" id="IPR036890">
    <property type="entry name" value="HATPase_C_sf"/>
</dbReference>
<accession>A0ABT3JNF6</accession>
<evidence type="ECO:0000256" key="1">
    <source>
        <dbReference type="ARBA" id="ARBA00000085"/>
    </source>
</evidence>
<evidence type="ECO:0000313" key="11">
    <source>
        <dbReference type="EMBL" id="MCW4452312.1"/>
    </source>
</evidence>
<dbReference type="EMBL" id="JAPCHZ010000004">
    <property type="protein sequence ID" value="MCW4452312.1"/>
    <property type="molecule type" value="Genomic_DNA"/>
</dbReference>
<keyword evidence="3" id="KW-0597">Phosphoprotein</keyword>
<proteinExistence type="predicted"/>
<gene>
    <name evidence="11" type="ORF">OK344_08830</name>
</gene>